<dbReference type="PANTHER" id="PTHR10285">
    <property type="entry name" value="URIDINE KINASE"/>
    <property type="match status" value="1"/>
</dbReference>
<gene>
    <name evidence="2" type="ORF">FGL89_04185</name>
</gene>
<keyword evidence="2" id="KW-0808">Transferase</keyword>
<dbReference type="OMA" id="MQRKGFP"/>
<dbReference type="GO" id="GO:0004594">
    <property type="term" value="F:pantothenate kinase activity"/>
    <property type="evidence" value="ECO:0007669"/>
    <property type="project" value="UniProtKB-EC"/>
</dbReference>
<dbReference type="Gene3D" id="3.40.50.300">
    <property type="entry name" value="P-loop containing nucleotide triphosphate hydrolases"/>
    <property type="match status" value="1"/>
</dbReference>
<dbReference type="AlphaFoldDB" id="A0AAE6IJZ9"/>
<dbReference type="InterPro" id="IPR006083">
    <property type="entry name" value="PRK/URK"/>
</dbReference>
<dbReference type="SUPFAM" id="SSF52540">
    <property type="entry name" value="P-loop containing nucleoside triphosphate hydrolases"/>
    <property type="match status" value="1"/>
</dbReference>
<reference evidence="2 3" key="1">
    <citation type="submission" date="2019-06" db="EMBL/GenBank/DDBJ databases">
        <title>Genome analyses of bacteria isolated from kimchi.</title>
        <authorList>
            <person name="Lee S."/>
            <person name="Ahn S."/>
            <person name="Roh S."/>
        </authorList>
    </citation>
    <scope>NUCLEOTIDE SEQUENCE [LARGE SCALE GENOMIC DNA]</scope>
    <source>
        <strain evidence="2 3">CBA3620</strain>
    </source>
</reference>
<name>A0AAE6IJZ9_LEUCA</name>
<dbReference type="EC" id="2.7.1.33" evidence="2"/>
<proteinExistence type="predicted"/>
<dbReference type="RefSeq" id="WP_014973669.1">
    <property type="nucleotide sequence ID" value="NZ_BPKR01000015.1"/>
</dbReference>
<sequence length="225" mass="25782">MDKLIALIKQRYVGQFMTIAVTGSVSVGKSTFAETISKALGIQVKVISTDHFLMSNQTLIAQDLFGQKGFPQTYDLESLEQVIKAFKQGEKSVEIPIYTQENSDIDPNNQQIIERPDILIIEGVVALRLKQTDFKIYLEADLEDIKWWYLSRTLAMTAQAKDNKSSWRYQYTTMPIGELADLTMKTWDETNQVNLDNYILPSKQYADVVVYLDKNHDVEDIKIKD</sequence>
<feature type="domain" description="Phosphoribulokinase/uridine kinase" evidence="1">
    <location>
        <begin position="19"/>
        <end position="147"/>
    </location>
</feature>
<organism evidence="2 3">
    <name type="scientific">Leuconostoc carnosum</name>
    <dbReference type="NCBI Taxonomy" id="1252"/>
    <lineage>
        <taxon>Bacteria</taxon>
        <taxon>Bacillati</taxon>
        <taxon>Bacillota</taxon>
        <taxon>Bacilli</taxon>
        <taxon>Lactobacillales</taxon>
        <taxon>Lactobacillaceae</taxon>
        <taxon>Leuconostoc</taxon>
    </lineage>
</organism>
<accession>A0AAE6IJZ9</accession>
<dbReference type="Pfam" id="PF00485">
    <property type="entry name" value="PRK"/>
    <property type="match status" value="1"/>
</dbReference>
<evidence type="ECO:0000313" key="2">
    <source>
        <dbReference type="EMBL" id="QEA33388.1"/>
    </source>
</evidence>
<evidence type="ECO:0000259" key="1">
    <source>
        <dbReference type="Pfam" id="PF00485"/>
    </source>
</evidence>
<dbReference type="EMBL" id="CP042374">
    <property type="protein sequence ID" value="QEA33388.1"/>
    <property type="molecule type" value="Genomic_DNA"/>
</dbReference>
<protein>
    <submittedName>
        <fullName evidence="2">Type I pantothenate kinase</fullName>
        <ecNumber evidence="2">2.7.1.33</ecNumber>
    </submittedName>
</protein>
<dbReference type="InterPro" id="IPR027417">
    <property type="entry name" value="P-loop_NTPase"/>
</dbReference>
<dbReference type="GO" id="GO:0005524">
    <property type="term" value="F:ATP binding"/>
    <property type="evidence" value="ECO:0007669"/>
    <property type="project" value="InterPro"/>
</dbReference>
<dbReference type="Proteomes" id="UP000321332">
    <property type="component" value="Chromosome"/>
</dbReference>
<keyword evidence="2" id="KW-0418">Kinase</keyword>
<evidence type="ECO:0000313" key="3">
    <source>
        <dbReference type="Proteomes" id="UP000321332"/>
    </source>
</evidence>
<dbReference type="GeneID" id="61186933"/>